<protein>
    <submittedName>
        <fullName evidence="1">Uncharacterized protein</fullName>
    </submittedName>
</protein>
<proteinExistence type="predicted"/>
<dbReference type="Proteomes" id="UP001232148">
    <property type="component" value="Unassembled WGS sequence"/>
</dbReference>
<dbReference type="EMBL" id="MU842870">
    <property type="protein sequence ID" value="KAK2028959.1"/>
    <property type="molecule type" value="Genomic_DNA"/>
</dbReference>
<keyword evidence="2" id="KW-1185">Reference proteome</keyword>
<sequence length="164" mass="18675">MQRPRCRTVVTSRERAEADLQLTRSPDVAWAARRAWGPSPDRSASFVTISSLGWRTAGHQVRMSSVPSMVGEDPLEPAQRERGIIQWTSPAPSSTRRRSTDTRGMPLGRYLVDCAGHSRRAFASTEEPYWPKLCLIRKVEDTHAHWLKPRRRRMGGPRTWLNAT</sequence>
<accession>A0AAD9HJ18</accession>
<reference evidence="1" key="1">
    <citation type="submission" date="2021-06" db="EMBL/GenBank/DDBJ databases">
        <title>Comparative genomics, transcriptomics and evolutionary studies reveal genomic signatures of adaptation to plant cell wall in hemibiotrophic fungi.</title>
        <authorList>
            <consortium name="DOE Joint Genome Institute"/>
            <person name="Baroncelli R."/>
            <person name="Diaz J.F."/>
            <person name="Benocci T."/>
            <person name="Peng M."/>
            <person name="Battaglia E."/>
            <person name="Haridas S."/>
            <person name="Andreopoulos W."/>
            <person name="Labutti K."/>
            <person name="Pangilinan J."/>
            <person name="Floch G.L."/>
            <person name="Makela M.R."/>
            <person name="Henrissat B."/>
            <person name="Grigoriev I.V."/>
            <person name="Crouch J.A."/>
            <person name="De Vries R.P."/>
            <person name="Sukno S.A."/>
            <person name="Thon M.R."/>
        </authorList>
    </citation>
    <scope>NUCLEOTIDE SEQUENCE</scope>
    <source>
        <strain evidence="1">MAFF235873</strain>
    </source>
</reference>
<gene>
    <name evidence="1" type="ORF">LX32DRAFT_378543</name>
</gene>
<evidence type="ECO:0000313" key="1">
    <source>
        <dbReference type="EMBL" id="KAK2028959.1"/>
    </source>
</evidence>
<dbReference type="AlphaFoldDB" id="A0AAD9HJ18"/>
<comment type="caution">
    <text evidence="1">The sequence shown here is derived from an EMBL/GenBank/DDBJ whole genome shotgun (WGS) entry which is preliminary data.</text>
</comment>
<name>A0AAD9HJ18_9PEZI</name>
<organism evidence="1 2">
    <name type="scientific">Colletotrichum zoysiae</name>
    <dbReference type="NCBI Taxonomy" id="1216348"/>
    <lineage>
        <taxon>Eukaryota</taxon>
        <taxon>Fungi</taxon>
        <taxon>Dikarya</taxon>
        <taxon>Ascomycota</taxon>
        <taxon>Pezizomycotina</taxon>
        <taxon>Sordariomycetes</taxon>
        <taxon>Hypocreomycetidae</taxon>
        <taxon>Glomerellales</taxon>
        <taxon>Glomerellaceae</taxon>
        <taxon>Colletotrichum</taxon>
        <taxon>Colletotrichum graminicola species complex</taxon>
    </lineage>
</organism>
<evidence type="ECO:0000313" key="2">
    <source>
        <dbReference type="Proteomes" id="UP001232148"/>
    </source>
</evidence>